<accession>A0A0S7XQK7</accession>
<organism evidence="4 5">
    <name type="scientific">candidate division WOR-1 bacterium DG_54_3</name>
    <dbReference type="NCBI Taxonomy" id="1703775"/>
    <lineage>
        <taxon>Bacteria</taxon>
        <taxon>Bacillati</taxon>
        <taxon>Saganbacteria</taxon>
    </lineage>
</organism>
<dbReference type="InterPro" id="IPR036291">
    <property type="entry name" value="NAD(P)-bd_dom_sf"/>
</dbReference>
<dbReference type="SUPFAM" id="SSF48179">
    <property type="entry name" value="6-phosphogluconate dehydrogenase C-terminal domain-like"/>
    <property type="match status" value="1"/>
</dbReference>
<dbReference type="Gene3D" id="3.40.50.720">
    <property type="entry name" value="NAD(P)-binding Rossmann-like Domain"/>
    <property type="match status" value="1"/>
</dbReference>
<evidence type="ECO:0000256" key="2">
    <source>
        <dbReference type="ARBA" id="ARBA00023002"/>
    </source>
</evidence>
<dbReference type="GO" id="GO:0004665">
    <property type="term" value="F:prephenate dehydrogenase (NADP+) activity"/>
    <property type="evidence" value="ECO:0007669"/>
    <property type="project" value="InterPro"/>
</dbReference>
<gene>
    <name evidence="4" type="ORF">AMJ44_12100</name>
</gene>
<reference evidence="4 5" key="1">
    <citation type="journal article" date="2015" name="Microbiome">
        <title>Genomic resolution of linkages in carbon, nitrogen, and sulfur cycling among widespread estuary sediment bacteria.</title>
        <authorList>
            <person name="Baker B.J."/>
            <person name="Lazar C.S."/>
            <person name="Teske A.P."/>
            <person name="Dick G.J."/>
        </authorList>
    </citation>
    <scope>NUCLEOTIDE SEQUENCE [LARGE SCALE GENOMIC DNA]</scope>
    <source>
        <strain evidence="4">DG_54_3</strain>
    </source>
</reference>
<dbReference type="Gene3D" id="1.10.3660.10">
    <property type="entry name" value="6-phosphogluconate dehydrogenase C-terminal like domain"/>
    <property type="match status" value="1"/>
</dbReference>
<dbReference type="GO" id="GO:0006571">
    <property type="term" value="P:tyrosine biosynthetic process"/>
    <property type="evidence" value="ECO:0007669"/>
    <property type="project" value="InterPro"/>
</dbReference>
<protein>
    <recommendedName>
        <fullName evidence="3">Prephenate/arogenate dehydrogenase domain-containing protein</fullName>
    </recommendedName>
</protein>
<dbReference type="PROSITE" id="PS51176">
    <property type="entry name" value="PDH_ADH"/>
    <property type="match status" value="1"/>
</dbReference>
<dbReference type="EMBL" id="LIZX01000162">
    <property type="protein sequence ID" value="KPJ64786.1"/>
    <property type="molecule type" value="Genomic_DNA"/>
</dbReference>
<feature type="domain" description="Prephenate/arogenate dehydrogenase" evidence="3">
    <location>
        <begin position="1"/>
        <end position="283"/>
    </location>
</feature>
<dbReference type="InterPro" id="IPR046825">
    <property type="entry name" value="PDH_C"/>
</dbReference>
<name>A0A0S7XQK7_UNCSA</name>
<evidence type="ECO:0000256" key="1">
    <source>
        <dbReference type="ARBA" id="ARBA00007964"/>
    </source>
</evidence>
<sequence>MKVAIIGLGLIGGSIGLALKRASKEIEIIGIPRREETIQEAINRGAIDEGTTDPRKGVAEADLIFICTPLNLILPILKEITSSLKKGAIITDVGSSKAEIVSKAEKIMPKGAYFVGGHPMAGKEKVKLEEAEAGLFERKLWILTPTSKTGKKALETVKEIVALLNCQTAEMDPKLHDLVVAGISHMPLAVAVALVNTIEYAEKGKDEMVHCAASGFRDTTRIASGDPMLGMDMFTTNKKAVLKMLSAFKKSLSKIEKLIKEGDPNKIKKELEIIKTFRDSIYG</sequence>
<dbReference type="PANTHER" id="PTHR21363:SF0">
    <property type="entry name" value="PREPHENATE DEHYDROGENASE [NADP(+)]"/>
    <property type="match status" value="1"/>
</dbReference>
<dbReference type="SUPFAM" id="SSF51735">
    <property type="entry name" value="NAD(P)-binding Rossmann-fold domains"/>
    <property type="match status" value="1"/>
</dbReference>
<evidence type="ECO:0000259" key="3">
    <source>
        <dbReference type="PROSITE" id="PS51176"/>
    </source>
</evidence>
<proteinExistence type="inferred from homology"/>
<dbReference type="InterPro" id="IPR046826">
    <property type="entry name" value="PDH_N"/>
</dbReference>
<keyword evidence="2" id="KW-0560">Oxidoreductase</keyword>
<comment type="similarity">
    <text evidence="1">Belongs to the prephenate/arogenate dehydrogenase family.</text>
</comment>
<comment type="caution">
    <text evidence="4">The sequence shown here is derived from an EMBL/GenBank/DDBJ whole genome shotgun (WGS) entry which is preliminary data.</text>
</comment>
<dbReference type="PANTHER" id="PTHR21363">
    <property type="entry name" value="PREPHENATE DEHYDROGENASE"/>
    <property type="match status" value="1"/>
</dbReference>
<dbReference type="AlphaFoldDB" id="A0A0S7XQK7"/>
<dbReference type="Pfam" id="PF02153">
    <property type="entry name" value="PDH_N"/>
    <property type="match status" value="1"/>
</dbReference>
<dbReference type="Proteomes" id="UP000051861">
    <property type="component" value="Unassembled WGS sequence"/>
</dbReference>
<evidence type="ECO:0000313" key="5">
    <source>
        <dbReference type="Proteomes" id="UP000051861"/>
    </source>
</evidence>
<dbReference type="GO" id="GO:0008977">
    <property type="term" value="F:prephenate dehydrogenase (NAD+) activity"/>
    <property type="evidence" value="ECO:0007669"/>
    <property type="project" value="InterPro"/>
</dbReference>
<dbReference type="InterPro" id="IPR050812">
    <property type="entry name" value="Preph/Arog_dehydrog"/>
</dbReference>
<dbReference type="Pfam" id="PF20463">
    <property type="entry name" value="PDH_C"/>
    <property type="match status" value="1"/>
</dbReference>
<evidence type="ECO:0000313" key="4">
    <source>
        <dbReference type="EMBL" id="KPJ64786.1"/>
    </source>
</evidence>
<dbReference type="InterPro" id="IPR003099">
    <property type="entry name" value="Prephen_DH"/>
</dbReference>
<dbReference type="InterPro" id="IPR008927">
    <property type="entry name" value="6-PGluconate_DH-like_C_sf"/>
</dbReference>
<dbReference type="GO" id="GO:0070403">
    <property type="term" value="F:NAD+ binding"/>
    <property type="evidence" value="ECO:0007669"/>
    <property type="project" value="InterPro"/>
</dbReference>
<dbReference type="FunFam" id="3.40.50.720:FF:000208">
    <property type="entry name" value="Prephenate dehydrogenase"/>
    <property type="match status" value="1"/>
</dbReference>